<protein>
    <submittedName>
        <fullName evidence="3">Uncharacterized protein</fullName>
    </submittedName>
</protein>
<evidence type="ECO:0000256" key="1">
    <source>
        <dbReference type="ARBA" id="ARBA00009820"/>
    </source>
</evidence>
<feature type="transmembrane region" description="Helical" evidence="2">
    <location>
        <begin position="7"/>
        <end position="27"/>
    </location>
</feature>
<keyword evidence="2" id="KW-0812">Transmembrane</keyword>
<dbReference type="EMBL" id="VTER01000005">
    <property type="protein sequence ID" value="TYS48428.1"/>
    <property type="molecule type" value="Genomic_DNA"/>
</dbReference>
<keyword evidence="2" id="KW-1133">Transmembrane helix</keyword>
<dbReference type="PANTHER" id="PTHR36842:SF1">
    <property type="entry name" value="PROTEIN TOLB"/>
    <property type="match status" value="1"/>
</dbReference>
<dbReference type="Gene3D" id="2.130.10.10">
    <property type="entry name" value="YVTN repeat-like/Quinoprotein amine dehydrogenase"/>
    <property type="match status" value="1"/>
</dbReference>
<proteinExistence type="inferred from homology"/>
<reference evidence="3 4" key="1">
    <citation type="submission" date="2019-08" db="EMBL/GenBank/DDBJ databases">
        <title>Bacillus genomes from the desert of Cuatro Cienegas, Coahuila.</title>
        <authorList>
            <person name="Olmedo-Alvarez G."/>
        </authorList>
    </citation>
    <scope>NUCLEOTIDE SEQUENCE [LARGE SCALE GENOMIC DNA]</scope>
    <source>
        <strain evidence="3 4">CH446_14T</strain>
    </source>
</reference>
<dbReference type="RefSeq" id="WP_148974614.1">
    <property type="nucleotide sequence ID" value="NZ_JBNIKU010000007.1"/>
</dbReference>
<sequence>MKKKSIILLFSFIGSITLLLILLGLNLNKPENEKQNGLTNQYDISSQNTFAYVIYNDGKPSLMLYNKAKKINAEAFSMDSSKMILDPSFSYDGSQLSFISTDKEREDESELKSTIHILDLRTKDVTDLFTGDSLITEIEFSPVDATLYYLRAGTFENYSPIVSKRPHDLDVWSFDPAENEHKQITELKSYSMHSLHVSPGEDSVFIQMDDDQGADTPEETFEVKQRIFEIPIDNPDSMKVTGDHDRKTDVFDFTFSPDGNTMIFQSISNPDEGGTYEYELYTMDAASGKEAQLTHLGEYTDRPVFNADGGRVYFMVDRQFAKGSPEYHLYSVKPDGKDLKEAELPLSNN</sequence>
<evidence type="ECO:0000313" key="3">
    <source>
        <dbReference type="EMBL" id="TYS48428.1"/>
    </source>
</evidence>
<dbReference type="Gene3D" id="2.120.10.30">
    <property type="entry name" value="TolB, C-terminal domain"/>
    <property type="match status" value="1"/>
</dbReference>
<gene>
    <name evidence="3" type="ORF">FZD51_09850</name>
</gene>
<accession>A0A5D4RF80</accession>
<dbReference type="Pfam" id="PF07676">
    <property type="entry name" value="PD40"/>
    <property type="match status" value="1"/>
</dbReference>
<dbReference type="AlphaFoldDB" id="A0A5D4RF80"/>
<comment type="similarity">
    <text evidence="1">Belongs to the TolB family.</text>
</comment>
<dbReference type="PANTHER" id="PTHR36842">
    <property type="entry name" value="PROTEIN TOLB HOMOLOG"/>
    <property type="match status" value="1"/>
</dbReference>
<evidence type="ECO:0000313" key="4">
    <source>
        <dbReference type="Proteomes" id="UP000322139"/>
    </source>
</evidence>
<dbReference type="InterPro" id="IPR011659">
    <property type="entry name" value="WD40"/>
</dbReference>
<dbReference type="SUPFAM" id="SSF82171">
    <property type="entry name" value="DPP6 N-terminal domain-like"/>
    <property type="match status" value="1"/>
</dbReference>
<dbReference type="InterPro" id="IPR011042">
    <property type="entry name" value="6-blade_b-propeller_TolB-like"/>
</dbReference>
<evidence type="ECO:0000256" key="2">
    <source>
        <dbReference type="SAM" id="Phobius"/>
    </source>
</evidence>
<comment type="caution">
    <text evidence="3">The sequence shown here is derived from an EMBL/GenBank/DDBJ whole genome shotgun (WGS) entry which is preliminary data.</text>
</comment>
<name>A0A5D4RF80_9BACI</name>
<keyword evidence="2" id="KW-0472">Membrane</keyword>
<organism evidence="3 4">
    <name type="scientific">Bacillus infantis</name>
    <dbReference type="NCBI Taxonomy" id="324767"/>
    <lineage>
        <taxon>Bacteria</taxon>
        <taxon>Bacillati</taxon>
        <taxon>Bacillota</taxon>
        <taxon>Bacilli</taxon>
        <taxon>Bacillales</taxon>
        <taxon>Bacillaceae</taxon>
        <taxon>Bacillus</taxon>
    </lineage>
</organism>
<dbReference type="Proteomes" id="UP000322139">
    <property type="component" value="Unassembled WGS sequence"/>
</dbReference>
<dbReference type="InterPro" id="IPR015943">
    <property type="entry name" value="WD40/YVTN_repeat-like_dom_sf"/>
</dbReference>